<dbReference type="PANTHER" id="PTHR35792">
    <property type="entry name" value="GENERAL STRESS PROTEIN"/>
    <property type="match status" value="1"/>
</dbReference>
<gene>
    <name evidence="2" type="ORF">D7I46_00460</name>
</gene>
<dbReference type="Pfam" id="PF12732">
    <property type="entry name" value="YtxH"/>
    <property type="match status" value="1"/>
</dbReference>
<dbReference type="InterPro" id="IPR024623">
    <property type="entry name" value="YtxH"/>
</dbReference>
<dbReference type="InterPro" id="IPR052928">
    <property type="entry name" value="Desiccation-related_membrane"/>
</dbReference>
<keyword evidence="1" id="KW-0175">Coiled coil</keyword>
<dbReference type="AlphaFoldDB" id="A0A387BF20"/>
<evidence type="ECO:0000313" key="2">
    <source>
        <dbReference type="EMBL" id="AYF99695.1"/>
    </source>
</evidence>
<protein>
    <submittedName>
        <fullName evidence="2">YtxH domain-containing protein</fullName>
    </submittedName>
</protein>
<evidence type="ECO:0000256" key="1">
    <source>
        <dbReference type="SAM" id="Coils"/>
    </source>
</evidence>
<dbReference type="RefSeq" id="WP_120771085.1">
    <property type="nucleotide sequence ID" value="NZ_CP032627.1"/>
</dbReference>
<accession>A0A387BF20</accession>
<dbReference type="KEGG" id="lact:D7I46_00460"/>
<reference evidence="2 3" key="1">
    <citation type="submission" date="2018-09" db="EMBL/GenBank/DDBJ databases">
        <title>Genome sequencing of strain 1JSPR-7.</title>
        <authorList>
            <person name="Heo J."/>
            <person name="Kim S.-J."/>
            <person name="Kwon S.-W."/>
        </authorList>
    </citation>
    <scope>NUCLEOTIDE SEQUENCE [LARGE SCALE GENOMIC DNA]</scope>
    <source>
        <strain evidence="2 3">1JSPR-7</strain>
    </source>
</reference>
<organism evidence="2 3">
    <name type="scientific">Lactococcus allomyrinae</name>
    <dbReference type="NCBI Taxonomy" id="2419773"/>
    <lineage>
        <taxon>Bacteria</taxon>
        <taxon>Bacillati</taxon>
        <taxon>Bacillota</taxon>
        <taxon>Bacilli</taxon>
        <taxon>Lactobacillales</taxon>
        <taxon>Streptococcaceae</taxon>
        <taxon>Lactococcus</taxon>
    </lineage>
</organism>
<feature type="coiled-coil region" evidence="1">
    <location>
        <begin position="150"/>
        <end position="193"/>
    </location>
</feature>
<dbReference type="Proteomes" id="UP000269374">
    <property type="component" value="Chromosome"/>
</dbReference>
<dbReference type="PANTHER" id="PTHR35792:SF2">
    <property type="entry name" value="GENERAL STRESS PROTEIN"/>
    <property type="match status" value="1"/>
</dbReference>
<keyword evidence="3" id="KW-1185">Reference proteome</keyword>
<dbReference type="OrthoDB" id="2242483at2"/>
<evidence type="ECO:0000313" key="3">
    <source>
        <dbReference type="Proteomes" id="UP000269374"/>
    </source>
</evidence>
<proteinExistence type="predicted"/>
<sequence length="195" mass="21657">MSKKSGFLVGAVIGAAAALFLAPKKGSELREDAGKIYDDFKENPQETLNSLKDSAVDFSTDKFNEIKEKFDTGEISAEKAKDYLISKRDLIKEKVDSGELSKESVVSFFNDTRDAIVEKLNTVKLSSEELFDEDESHLSDEVATAAAEFNDKKEDVVDAASDKVEEVKEEIDTEKLSEEANKIAEKAKELTSEEW</sequence>
<dbReference type="EMBL" id="CP032627">
    <property type="protein sequence ID" value="AYF99695.1"/>
    <property type="molecule type" value="Genomic_DNA"/>
</dbReference>
<name>A0A387BF20_9LACT</name>